<dbReference type="InterPro" id="IPR016166">
    <property type="entry name" value="FAD-bd_PCMH"/>
</dbReference>
<dbReference type="Gene3D" id="3.30.43.10">
    <property type="entry name" value="Uridine Diphospho-n-acetylenolpyruvylglucosamine Reductase, domain 2"/>
    <property type="match status" value="2"/>
</dbReference>
<protein>
    <submittedName>
        <fullName evidence="4">FAD-binding PCMH-type domain-containing protein</fullName>
    </submittedName>
</protein>
<dbReference type="SUPFAM" id="SSF56176">
    <property type="entry name" value="FAD-binding/transporter-associated domain-like"/>
    <property type="match status" value="2"/>
</dbReference>
<dbReference type="PANTHER" id="PTHR43762">
    <property type="entry name" value="L-GULONOLACTONE OXIDASE"/>
    <property type="match status" value="1"/>
</dbReference>
<dbReference type="GO" id="GO:0080049">
    <property type="term" value="F:L-gulono-1,4-lactone dehydrogenase activity"/>
    <property type="evidence" value="ECO:0007669"/>
    <property type="project" value="TreeGrafter"/>
</dbReference>
<dbReference type="AlphaFoldDB" id="A0A183BYD0"/>
<organism evidence="3 4">
    <name type="scientific">Globodera pallida</name>
    <name type="common">Potato cyst nematode worm</name>
    <name type="synonym">Heterodera pallida</name>
    <dbReference type="NCBI Taxonomy" id="36090"/>
    <lineage>
        <taxon>Eukaryota</taxon>
        <taxon>Metazoa</taxon>
        <taxon>Ecdysozoa</taxon>
        <taxon>Nematoda</taxon>
        <taxon>Chromadorea</taxon>
        <taxon>Rhabditida</taxon>
        <taxon>Tylenchina</taxon>
        <taxon>Tylenchomorpha</taxon>
        <taxon>Tylenchoidea</taxon>
        <taxon>Heteroderidae</taxon>
        <taxon>Heteroderinae</taxon>
        <taxon>Globodera</taxon>
    </lineage>
</organism>
<dbReference type="Gene3D" id="3.30.70.2520">
    <property type="match status" value="1"/>
</dbReference>
<dbReference type="Pfam" id="PF01565">
    <property type="entry name" value="FAD_binding_4"/>
    <property type="match status" value="2"/>
</dbReference>
<dbReference type="InterPro" id="IPR016169">
    <property type="entry name" value="FAD-bd_PCMH_sub2"/>
</dbReference>
<dbReference type="Proteomes" id="UP000050741">
    <property type="component" value="Unassembled WGS sequence"/>
</dbReference>
<keyword evidence="3" id="KW-1185">Reference proteome</keyword>
<name>A0A183BYD0_GLOPA</name>
<dbReference type="InterPro" id="IPR007173">
    <property type="entry name" value="ALO_C"/>
</dbReference>
<evidence type="ECO:0000256" key="1">
    <source>
        <dbReference type="ARBA" id="ARBA00023002"/>
    </source>
</evidence>
<dbReference type="Pfam" id="PF04030">
    <property type="entry name" value="ALO"/>
    <property type="match status" value="1"/>
</dbReference>
<feature type="domain" description="FAD-binding PCMH-type" evidence="2">
    <location>
        <begin position="38"/>
        <end position="202"/>
    </location>
</feature>
<reference evidence="4" key="2">
    <citation type="submission" date="2016-06" db="UniProtKB">
        <authorList>
            <consortium name="WormBaseParasite"/>
        </authorList>
    </citation>
    <scope>IDENTIFICATION</scope>
</reference>
<dbReference type="Gene3D" id="3.30.465.10">
    <property type="match status" value="2"/>
</dbReference>
<accession>A0A183BYD0</accession>
<dbReference type="InterPro" id="IPR016171">
    <property type="entry name" value="Vanillyl_alc_oxidase_C-sub2"/>
</dbReference>
<reference evidence="3" key="1">
    <citation type="submission" date="2014-05" db="EMBL/GenBank/DDBJ databases">
        <title>The genome and life-stage specific transcriptomes of Globodera pallida elucidate key aspects of plant parasitism by a cyst nematode.</title>
        <authorList>
            <person name="Cotton J.A."/>
            <person name="Lilley C.J."/>
            <person name="Jones L.M."/>
            <person name="Kikuchi T."/>
            <person name="Reid A.J."/>
            <person name="Thorpe P."/>
            <person name="Tsai I.J."/>
            <person name="Beasley H."/>
            <person name="Blok V."/>
            <person name="Cock P.J.A."/>
            <person name="Van den Akker S.E."/>
            <person name="Holroyd N."/>
            <person name="Hunt M."/>
            <person name="Mantelin S."/>
            <person name="Naghra H."/>
            <person name="Pain A."/>
            <person name="Palomares-Rius J.E."/>
            <person name="Zarowiecki M."/>
            <person name="Berriman M."/>
            <person name="Jones J.T."/>
            <person name="Urwin P.E."/>
        </authorList>
    </citation>
    <scope>NUCLEOTIDE SEQUENCE [LARGE SCALE GENOMIC DNA]</scope>
    <source>
        <strain evidence="3">Lindley</strain>
    </source>
</reference>
<dbReference type="InterPro" id="IPR006094">
    <property type="entry name" value="Oxid_FAD_bind_N"/>
</dbReference>
<evidence type="ECO:0000313" key="3">
    <source>
        <dbReference type="Proteomes" id="UP000050741"/>
    </source>
</evidence>
<dbReference type="Gene3D" id="1.10.45.10">
    <property type="entry name" value="Vanillyl-alcohol Oxidase, Chain A, domain 4"/>
    <property type="match status" value="1"/>
</dbReference>
<dbReference type="PANTHER" id="PTHR43762:SF1">
    <property type="entry name" value="D-ARABINONO-1,4-LACTONE OXIDASE"/>
    <property type="match status" value="1"/>
</dbReference>
<dbReference type="GO" id="GO:0003885">
    <property type="term" value="F:D-arabinono-1,4-lactone oxidase activity"/>
    <property type="evidence" value="ECO:0007669"/>
    <property type="project" value="InterPro"/>
</dbReference>
<dbReference type="InterPro" id="IPR016167">
    <property type="entry name" value="FAD-bd_PCMH_sub1"/>
</dbReference>
<dbReference type="GO" id="GO:0071949">
    <property type="term" value="F:FAD binding"/>
    <property type="evidence" value="ECO:0007669"/>
    <property type="project" value="InterPro"/>
</dbReference>
<sequence length="799" mass="88061">MHFYVVICDYYAYGPKYDQESCVDKPDAIKLHNWGGNFYFCTQNIQYPRTTAEVQQIVKGAKKLRVIGSRHSFSKIGDSCGTILSTLGMNSIIKIDRASFTVTVQPGITYTDLAPILYTNNLALPNLAALAEISVGGATQTCTHGSGLGNANLATHVRSMQVVLADGSIVQFGPNSAEWGAVACGLGAFGVVTEIELNVVPAYDTISYVFANMPSENLYAHFDEILKLGYKTELLNTLSNPSVWTLTIVTVVANSTEDEKMKHMSILFGAVRILGPLTIMQTEPNKVQPWYYGLVLLRTGMSGNDGNEIESEFFIPYNHGVPAIKAISSLYPLIRPLISNLLIRAIKEDDLWLSMHNGNVPTVAIHFTWVNNVALVNPVLAQVEQRTRLHNWGGNFYFCTQNIQYPRTTAEVQQIVKGAKKLSVIGSRHSFSKIGDSCGTILSTLGMNSIIKIDRASFTVTVQPGITYTDLAPILYTNNLALPNLAALAEISVGGATQTCTHGSGLGNANLATHVRSMQVVLADGSIVQFGPNSAELGAVACGLGAFGVVTEIELNVVPAYDTISYVFANMLSENLYAHFDEILKLGYKTEMLNTLSNLSVWTLTIVTVVANSTEDEKMKHMSSLFGAVRILGPLTIMQTEPNKVQPWYYGLVLLRTGMSGNDGNEIESEFFIPYNHGVAAIKAISSLYPLIRPLISNLLIRTIKEDGLWMSMHNGNVPTVAIHFTWVNNVALINPVLAQVEQILAQFGVRPHWAKHFTMRPYQFLYTYPRLNDFRKLADELDPKHKFRNEFLDYNVFD</sequence>
<keyword evidence="1" id="KW-0560">Oxidoreductase</keyword>
<feature type="domain" description="FAD-binding PCMH-type" evidence="2">
    <location>
        <begin position="396"/>
        <end position="560"/>
    </location>
</feature>
<dbReference type="InterPro" id="IPR036318">
    <property type="entry name" value="FAD-bd_PCMH-like_sf"/>
</dbReference>
<dbReference type="GO" id="GO:0016020">
    <property type="term" value="C:membrane"/>
    <property type="evidence" value="ECO:0007669"/>
    <property type="project" value="InterPro"/>
</dbReference>
<evidence type="ECO:0000313" key="4">
    <source>
        <dbReference type="WBParaSite" id="GPLIN_000562000"/>
    </source>
</evidence>
<dbReference type="InterPro" id="IPR010031">
    <property type="entry name" value="FAD_lactone_oxidase-like"/>
</dbReference>
<dbReference type="WBParaSite" id="GPLIN_000562000">
    <property type="protein sequence ID" value="GPLIN_000562000"/>
    <property type="gene ID" value="GPLIN_000562000"/>
</dbReference>
<proteinExistence type="predicted"/>
<evidence type="ECO:0000259" key="2">
    <source>
        <dbReference type="PROSITE" id="PS51387"/>
    </source>
</evidence>
<dbReference type="PROSITE" id="PS51387">
    <property type="entry name" value="FAD_PCMH"/>
    <property type="match status" value="2"/>
</dbReference>